<gene>
    <name evidence="2" type="ORF">BJ875DRAFT_404058</name>
</gene>
<name>A0A9P7YFN8_9HELO</name>
<dbReference type="Gene3D" id="3.40.50.150">
    <property type="entry name" value="Vaccinia Virus protein VP39"/>
    <property type="match status" value="1"/>
</dbReference>
<dbReference type="EMBL" id="MU251525">
    <property type="protein sequence ID" value="KAG9232894.1"/>
    <property type="molecule type" value="Genomic_DNA"/>
</dbReference>
<dbReference type="InterPro" id="IPR052356">
    <property type="entry name" value="Thiol_S-MT"/>
</dbReference>
<keyword evidence="2" id="KW-0489">Methyltransferase</keyword>
<feature type="transmembrane region" description="Helical" evidence="1">
    <location>
        <begin position="16"/>
        <end position="37"/>
    </location>
</feature>
<reference evidence="2" key="1">
    <citation type="journal article" date="2021" name="IMA Fungus">
        <title>Genomic characterization of three marine fungi, including Emericellopsis atlantica sp. nov. with signatures of a generalist lifestyle and marine biomass degradation.</title>
        <authorList>
            <person name="Hagestad O.C."/>
            <person name="Hou L."/>
            <person name="Andersen J.H."/>
            <person name="Hansen E.H."/>
            <person name="Altermark B."/>
            <person name="Li C."/>
            <person name="Kuhnert E."/>
            <person name="Cox R.J."/>
            <person name="Crous P.W."/>
            <person name="Spatafora J.W."/>
            <person name="Lail K."/>
            <person name="Amirebrahimi M."/>
            <person name="Lipzen A."/>
            <person name="Pangilinan J."/>
            <person name="Andreopoulos W."/>
            <person name="Hayes R.D."/>
            <person name="Ng V."/>
            <person name="Grigoriev I.V."/>
            <person name="Jackson S.A."/>
            <person name="Sutton T.D.S."/>
            <person name="Dobson A.D.W."/>
            <person name="Rama T."/>
        </authorList>
    </citation>
    <scope>NUCLEOTIDE SEQUENCE</scope>
    <source>
        <strain evidence="2">TRa018bII</strain>
    </source>
</reference>
<organism evidence="2 3">
    <name type="scientific">Amylocarpus encephaloides</name>
    <dbReference type="NCBI Taxonomy" id="45428"/>
    <lineage>
        <taxon>Eukaryota</taxon>
        <taxon>Fungi</taxon>
        <taxon>Dikarya</taxon>
        <taxon>Ascomycota</taxon>
        <taxon>Pezizomycotina</taxon>
        <taxon>Leotiomycetes</taxon>
        <taxon>Helotiales</taxon>
        <taxon>Helotiales incertae sedis</taxon>
        <taxon>Amylocarpus</taxon>
    </lineage>
</organism>
<dbReference type="Pfam" id="PF13489">
    <property type="entry name" value="Methyltransf_23"/>
    <property type="match status" value="1"/>
</dbReference>
<dbReference type="GO" id="GO:0032259">
    <property type="term" value="P:methylation"/>
    <property type="evidence" value="ECO:0007669"/>
    <property type="project" value="UniProtKB-KW"/>
</dbReference>
<evidence type="ECO:0000313" key="3">
    <source>
        <dbReference type="Proteomes" id="UP000824998"/>
    </source>
</evidence>
<dbReference type="OrthoDB" id="540004at2759"/>
<dbReference type="PANTHER" id="PTHR45036">
    <property type="entry name" value="METHYLTRANSFERASE LIKE 7B"/>
    <property type="match status" value="1"/>
</dbReference>
<dbReference type="AlphaFoldDB" id="A0A9P7YFN8"/>
<dbReference type="Proteomes" id="UP000824998">
    <property type="component" value="Unassembled WGS sequence"/>
</dbReference>
<evidence type="ECO:0000313" key="2">
    <source>
        <dbReference type="EMBL" id="KAG9232894.1"/>
    </source>
</evidence>
<proteinExistence type="predicted"/>
<dbReference type="InterPro" id="IPR029063">
    <property type="entry name" value="SAM-dependent_MTases_sf"/>
</dbReference>
<keyword evidence="2" id="KW-0808">Transferase</keyword>
<keyword evidence="1" id="KW-1133">Transmembrane helix</keyword>
<dbReference type="SUPFAM" id="SSF53335">
    <property type="entry name" value="S-adenosyl-L-methionine-dependent methyltransferases"/>
    <property type="match status" value="1"/>
</dbReference>
<evidence type="ECO:0000256" key="1">
    <source>
        <dbReference type="SAM" id="Phobius"/>
    </source>
</evidence>
<dbReference type="PANTHER" id="PTHR45036:SF1">
    <property type="entry name" value="METHYLTRANSFERASE LIKE 7A"/>
    <property type="match status" value="1"/>
</dbReference>
<keyword evidence="1" id="KW-0472">Membrane</keyword>
<keyword evidence="3" id="KW-1185">Reference proteome</keyword>
<comment type="caution">
    <text evidence="2">The sequence shown here is derived from an EMBL/GenBank/DDBJ whole genome shotgun (WGS) entry which is preliminary data.</text>
</comment>
<protein>
    <submittedName>
        <fullName evidence="2">S-adenosyl-L-methionine-dependent methyltransferase</fullName>
    </submittedName>
</protein>
<dbReference type="GO" id="GO:0008168">
    <property type="term" value="F:methyltransferase activity"/>
    <property type="evidence" value="ECO:0007669"/>
    <property type="project" value="UniProtKB-KW"/>
</dbReference>
<keyword evidence="1" id="KW-0812">Transmembrane</keyword>
<sequence>MFEHARNVAYHLIDPIHFMAIAACYLPGTIASLLLNLQFRTILTPSALKDAWFARFWEVYGPLNRINATENVRPLITQAKGIVLDIGPGTGEWVSLFDKENITRIYGVEPNVDHHPRLKEKITEAGLQDKYVIVPLGIQDLGEKWVKRGTVDSVVTIQCLCSIPRPREMIEDLYGYIKEGGNWVLYEHVKVKEGRWVGSYQSLINIIWPHFLGGCSLTRDIENWLKVTGSWSKVDLFQPIAEPEYQVIPHLKGVLVK</sequence>
<accession>A0A9P7YFN8</accession>